<dbReference type="Pfam" id="PF23310">
    <property type="entry name" value="TPR_27"/>
    <property type="match status" value="1"/>
</dbReference>
<sequence length="472" mass="53436">MLAALRNRSLNLPKSLSSWKQQELSLRLSSLSTVSGTDDGLLNLQDVEKILTDVRADDVKVIPVGEKCDWTDYMVIATGRSTWHVKNIAQAIIYKAAKQRQREVGAKQMMLPSVQGQDTGKWVIIDSGKVIVHALDENARAYYNLEDLWTSEPSKSATVQDLQKAFVKVRRKNNSKKPVEKSAYRLLFSASQTKQAASVMARSWMFSFLSIMKGTRKKRNKVEGTWMSSSLSITKRTRKKGNKLGTSIESLPHALLTEVMAQVASTSLVDLSRLKLSCKYFLQAADDDFVFEHASLDKFYVVWPMTDRHASLFLMRCKKSGNPEALYRQGMHDYFSLGLTNSGFRLLKRAADKKHPEATYVYTIIMLLCCGSQFKKQGFELLSSLKSTYGIRECRTKIRAGVINSLWIRNITVDQHGEYSAETCDCLRTRMRGWDDGLDKLIGSCESCLCVTEVNFFCDLLRSSSCCKEWSF</sequence>
<protein>
    <recommendedName>
        <fullName evidence="4">F-box domain-containing protein</fullName>
    </recommendedName>
</protein>
<dbReference type="SUPFAM" id="SSF81301">
    <property type="entry name" value="Nucleotidyltransferase"/>
    <property type="match status" value="1"/>
</dbReference>
<dbReference type="GO" id="GO:0043023">
    <property type="term" value="F:ribosomal large subunit binding"/>
    <property type="evidence" value="ECO:0007669"/>
    <property type="project" value="TreeGrafter"/>
</dbReference>
<dbReference type="InterPro" id="IPR043519">
    <property type="entry name" value="NT_sf"/>
</dbReference>
<dbReference type="HAMAP" id="MF_01477">
    <property type="entry name" value="Iojap_RsfS"/>
    <property type="match status" value="1"/>
</dbReference>
<dbReference type="InterPro" id="IPR001810">
    <property type="entry name" value="F-box_dom"/>
</dbReference>
<dbReference type="GO" id="GO:0017148">
    <property type="term" value="P:negative regulation of translation"/>
    <property type="evidence" value="ECO:0007669"/>
    <property type="project" value="TreeGrafter"/>
</dbReference>
<dbReference type="PANTHER" id="PTHR21043:SF0">
    <property type="entry name" value="MITOCHONDRIAL ASSEMBLY OF RIBOSOMAL LARGE SUBUNIT PROTEIN 1"/>
    <property type="match status" value="1"/>
</dbReference>
<gene>
    <name evidence="5" type="ORF">WN944_020145</name>
</gene>
<reference evidence="5 6" key="1">
    <citation type="submission" date="2024-05" db="EMBL/GenBank/DDBJ databases">
        <title>Haplotype-resolved chromosome-level genome assembly of Huyou (Citrus changshanensis).</title>
        <authorList>
            <person name="Miao C."/>
            <person name="Chen W."/>
            <person name="Wu Y."/>
            <person name="Wang L."/>
            <person name="Zhao S."/>
            <person name="Grierson D."/>
            <person name="Xu C."/>
            <person name="Chen K."/>
        </authorList>
    </citation>
    <scope>NUCLEOTIDE SEQUENCE [LARGE SCALE GENOMIC DNA]</scope>
    <source>
        <strain evidence="5">01-14</strain>
        <tissue evidence="5">Leaf</tissue>
    </source>
</reference>
<dbReference type="GO" id="GO:0090071">
    <property type="term" value="P:negative regulation of ribosome biogenesis"/>
    <property type="evidence" value="ECO:0007669"/>
    <property type="project" value="TreeGrafter"/>
</dbReference>
<evidence type="ECO:0000259" key="4">
    <source>
        <dbReference type="PROSITE" id="PS50181"/>
    </source>
</evidence>
<evidence type="ECO:0000313" key="6">
    <source>
        <dbReference type="Proteomes" id="UP001428341"/>
    </source>
</evidence>
<accession>A0AAP0LZV4</accession>
<dbReference type="EMBL" id="JBCGBO010000007">
    <property type="protein sequence ID" value="KAK9188740.1"/>
    <property type="molecule type" value="Genomic_DNA"/>
</dbReference>
<dbReference type="InterPro" id="IPR057136">
    <property type="entry name" value="At2g35280_TPR_dom"/>
</dbReference>
<dbReference type="Pfam" id="PF02410">
    <property type="entry name" value="RsfS"/>
    <property type="match status" value="1"/>
</dbReference>
<dbReference type="Proteomes" id="UP001428341">
    <property type="component" value="Unassembled WGS sequence"/>
</dbReference>
<comment type="similarity">
    <text evidence="2">Belongs to the Iojap/RsfS family.</text>
</comment>
<dbReference type="FunFam" id="3.30.460.10:FF:000018">
    <property type="entry name" value="Mitochondrial assembly of ribosomal large subunit 1"/>
    <property type="match status" value="1"/>
</dbReference>
<feature type="domain" description="F-box" evidence="4">
    <location>
        <begin position="245"/>
        <end position="294"/>
    </location>
</feature>
<organism evidence="5 6">
    <name type="scientific">Citrus x changshan-huyou</name>
    <dbReference type="NCBI Taxonomy" id="2935761"/>
    <lineage>
        <taxon>Eukaryota</taxon>
        <taxon>Viridiplantae</taxon>
        <taxon>Streptophyta</taxon>
        <taxon>Embryophyta</taxon>
        <taxon>Tracheophyta</taxon>
        <taxon>Spermatophyta</taxon>
        <taxon>Magnoliopsida</taxon>
        <taxon>eudicotyledons</taxon>
        <taxon>Gunneridae</taxon>
        <taxon>Pentapetalae</taxon>
        <taxon>rosids</taxon>
        <taxon>malvids</taxon>
        <taxon>Sapindales</taxon>
        <taxon>Rutaceae</taxon>
        <taxon>Aurantioideae</taxon>
        <taxon>Citrus</taxon>
    </lineage>
</organism>
<proteinExistence type="inferred from homology"/>
<dbReference type="PANTHER" id="PTHR21043">
    <property type="entry name" value="IOJAP SUPERFAMILY ORTHOLOG"/>
    <property type="match status" value="1"/>
</dbReference>
<evidence type="ECO:0000313" key="5">
    <source>
        <dbReference type="EMBL" id="KAK9188740.1"/>
    </source>
</evidence>
<dbReference type="NCBIfam" id="TIGR00090">
    <property type="entry name" value="rsfS_iojap_ybeB"/>
    <property type="match status" value="1"/>
</dbReference>
<evidence type="ECO:0000256" key="2">
    <source>
        <dbReference type="ARBA" id="ARBA00010574"/>
    </source>
</evidence>
<name>A0AAP0LZV4_9ROSI</name>
<evidence type="ECO:0000256" key="1">
    <source>
        <dbReference type="ARBA" id="ARBA00004173"/>
    </source>
</evidence>
<evidence type="ECO:0000256" key="3">
    <source>
        <dbReference type="ARBA" id="ARBA00023128"/>
    </source>
</evidence>
<dbReference type="GO" id="GO:0005739">
    <property type="term" value="C:mitochondrion"/>
    <property type="evidence" value="ECO:0007669"/>
    <property type="project" value="UniProtKB-SubCell"/>
</dbReference>
<keyword evidence="3" id="KW-0496">Mitochondrion</keyword>
<dbReference type="PROSITE" id="PS50181">
    <property type="entry name" value="FBOX"/>
    <property type="match status" value="1"/>
</dbReference>
<dbReference type="AlphaFoldDB" id="A0AAP0LZV4"/>
<dbReference type="InterPro" id="IPR004394">
    <property type="entry name" value="Iojap/RsfS/C7orf30"/>
</dbReference>
<keyword evidence="6" id="KW-1185">Reference proteome</keyword>
<comment type="caution">
    <text evidence="5">The sequence shown here is derived from an EMBL/GenBank/DDBJ whole genome shotgun (WGS) entry which is preliminary data.</text>
</comment>
<dbReference type="Gene3D" id="3.30.460.10">
    <property type="entry name" value="Beta Polymerase, domain 2"/>
    <property type="match status" value="1"/>
</dbReference>
<comment type="subcellular location">
    <subcellularLocation>
        <location evidence="1">Mitochondrion</location>
    </subcellularLocation>
</comment>